<keyword evidence="4" id="KW-1185">Reference proteome</keyword>
<feature type="coiled-coil region" evidence="1">
    <location>
        <begin position="74"/>
        <end position="101"/>
    </location>
</feature>
<keyword evidence="2" id="KW-0472">Membrane</keyword>
<evidence type="ECO:0000313" key="3">
    <source>
        <dbReference type="EMBL" id="GGH97612.1"/>
    </source>
</evidence>
<dbReference type="RefSeq" id="WP_188572221.1">
    <property type="nucleotide sequence ID" value="NZ_BMFW01000013.1"/>
</dbReference>
<name>A0ABQ2AX58_9MICC</name>
<sequence>MSEVPAWIQAITSIFTLFAAIAAGIYAAKAAGHTQRQANAADDQVKVAKEALDITRSQAAVVEEHGEHQMRISLESLDVARQEADRQVQEAQAAYRRYEESRLDAVIPVVLATVRRPGWFIGMKEMYAPGRWTDNWEPISQVQHIEDSQGDVIKFQIRLDVVIENLSSSQTARVDIIKDGNGDVIDLPRGEPLVLRPLEVRALAWTRNLTPATLATEDGINDPKNSCFDLTMWVRDLGMNVRDTYQFSSDLRLFSRDGSRLVVTPVPAHDWTENVAQPLPERFYERLDRRKITSDLSGSGTVTSEIQKDRA</sequence>
<evidence type="ECO:0000313" key="4">
    <source>
        <dbReference type="Proteomes" id="UP000643279"/>
    </source>
</evidence>
<comment type="caution">
    <text evidence="3">The sequence shown here is derived from an EMBL/GenBank/DDBJ whole genome shotgun (WGS) entry which is preliminary data.</text>
</comment>
<keyword evidence="1" id="KW-0175">Coiled coil</keyword>
<protein>
    <submittedName>
        <fullName evidence="3">Uncharacterized protein</fullName>
    </submittedName>
</protein>
<feature type="transmembrane region" description="Helical" evidence="2">
    <location>
        <begin position="6"/>
        <end position="28"/>
    </location>
</feature>
<evidence type="ECO:0000256" key="2">
    <source>
        <dbReference type="SAM" id="Phobius"/>
    </source>
</evidence>
<keyword evidence="2" id="KW-0812">Transmembrane</keyword>
<keyword evidence="2" id="KW-1133">Transmembrane helix</keyword>
<reference evidence="4" key="1">
    <citation type="journal article" date="2019" name="Int. J. Syst. Evol. Microbiol.">
        <title>The Global Catalogue of Microorganisms (GCM) 10K type strain sequencing project: providing services to taxonomists for standard genome sequencing and annotation.</title>
        <authorList>
            <consortium name="The Broad Institute Genomics Platform"/>
            <consortium name="The Broad Institute Genome Sequencing Center for Infectious Disease"/>
            <person name="Wu L."/>
            <person name="Ma J."/>
        </authorList>
    </citation>
    <scope>NUCLEOTIDE SEQUENCE [LARGE SCALE GENOMIC DNA]</scope>
    <source>
        <strain evidence="4">CGMCC 1.12778</strain>
    </source>
</reference>
<organism evidence="3 4">
    <name type="scientific">Arthrobacter liuii</name>
    <dbReference type="NCBI Taxonomy" id="1476996"/>
    <lineage>
        <taxon>Bacteria</taxon>
        <taxon>Bacillati</taxon>
        <taxon>Actinomycetota</taxon>
        <taxon>Actinomycetes</taxon>
        <taxon>Micrococcales</taxon>
        <taxon>Micrococcaceae</taxon>
        <taxon>Arthrobacter</taxon>
    </lineage>
</organism>
<evidence type="ECO:0000256" key="1">
    <source>
        <dbReference type="SAM" id="Coils"/>
    </source>
</evidence>
<gene>
    <name evidence="3" type="ORF">GCM10007170_28260</name>
</gene>
<dbReference type="Proteomes" id="UP000643279">
    <property type="component" value="Unassembled WGS sequence"/>
</dbReference>
<accession>A0ABQ2AX58</accession>
<proteinExistence type="predicted"/>
<dbReference type="EMBL" id="BMFW01000013">
    <property type="protein sequence ID" value="GGH97612.1"/>
    <property type="molecule type" value="Genomic_DNA"/>
</dbReference>